<reference evidence="2" key="1">
    <citation type="submission" date="2017-04" db="EMBL/GenBank/DDBJ databases">
        <authorList>
            <person name="Varghese N."/>
            <person name="Submissions S."/>
        </authorList>
    </citation>
    <scope>NUCLEOTIDE SEQUENCE [LARGE SCALE GENOMIC DNA]</scope>
    <source>
        <strain evidence="2">RKEM611</strain>
    </source>
</reference>
<dbReference type="RefSeq" id="WP_132326292.1">
    <property type="nucleotide sequence ID" value="NZ_FWZT01000047.1"/>
</dbReference>
<proteinExistence type="predicted"/>
<dbReference type="Proteomes" id="UP000192907">
    <property type="component" value="Unassembled WGS sequence"/>
</dbReference>
<evidence type="ECO:0000313" key="1">
    <source>
        <dbReference type="EMBL" id="SMF83485.1"/>
    </source>
</evidence>
<dbReference type="AlphaFoldDB" id="A0A1Y6CRM0"/>
<organism evidence="1 2">
    <name type="scientific">Pseudobacteriovorax antillogorgiicola</name>
    <dbReference type="NCBI Taxonomy" id="1513793"/>
    <lineage>
        <taxon>Bacteria</taxon>
        <taxon>Pseudomonadati</taxon>
        <taxon>Bdellovibrionota</taxon>
        <taxon>Oligoflexia</taxon>
        <taxon>Oligoflexales</taxon>
        <taxon>Pseudobacteriovoracaceae</taxon>
        <taxon>Pseudobacteriovorax</taxon>
    </lineage>
</organism>
<keyword evidence="2" id="KW-1185">Reference proteome</keyword>
<protein>
    <submittedName>
        <fullName evidence="1">Uncharacterized protein</fullName>
    </submittedName>
</protein>
<accession>A0A1Y6CRM0</accession>
<name>A0A1Y6CRM0_9BACT</name>
<evidence type="ECO:0000313" key="2">
    <source>
        <dbReference type="Proteomes" id="UP000192907"/>
    </source>
</evidence>
<dbReference type="EMBL" id="FWZT01000047">
    <property type="protein sequence ID" value="SMF83485.1"/>
    <property type="molecule type" value="Genomic_DNA"/>
</dbReference>
<gene>
    <name evidence="1" type="ORF">SAMN06296036_14711</name>
</gene>
<sequence length="114" mass="13218">MGAKELTPEANEESKGQNDEIFSFKHILDSFGFKYPQQGEKWQFMFHNEATTYLDKDDFQLFQSQQKGDWVKTKKGVTHWISFRKEAGVGYRFVGVYKQKACSEFASNTESGHC</sequence>